<dbReference type="GO" id="GO:0004352">
    <property type="term" value="F:glutamate dehydrogenase (NAD+) activity"/>
    <property type="evidence" value="ECO:0007669"/>
    <property type="project" value="UniProtKB-ARBA"/>
</dbReference>
<feature type="active site" description="Proton donor" evidence="6">
    <location>
        <position position="118"/>
    </location>
</feature>
<dbReference type="PANTHER" id="PTHR11606">
    <property type="entry name" value="GLUTAMATE DEHYDROGENASE"/>
    <property type="match status" value="1"/>
</dbReference>
<feature type="binding site" evidence="7">
    <location>
        <position position="233"/>
    </location>
    <ligand>
        <name>NAD(+)</name>
        <dbReference type="ChEBI" id="CHEBI:57540"/>
    </ligand>
</feature>
<dbReference type="PIRSF" id="PIRSF000185">
    <property type="entry name" value="Glu_DH"/>
    <property type="match status" value="1"/>
</dbReference>
<protein>
    <recommendedName>
        <fullName evidence="2 5">Glutamate dehydrogenase</fullName>
    </recommendedName>
</protein>
<dbReference type="Gene3D" id="3.40.50.720">
    <property type="entry name" value="NAD(P)-binding Rossmann-like Domain"/>
    <property type="match status" value="1"/>
</dbReference>
<dbReference type="Gene3D" id="3.40.50.10860">
    <property type="entry name" value="Leucine Dehydrogenase, chain A, domain 1"/>
    <property type="match status" value="1"/>
</dbReference>
<feature type="binding site" evidence="7">
    <location>
        <position position="106"/>
    </location>
    <ligand>
        <name>substrate</name>
    </ligand>
</feature>
<dbReference type="SMART" id="SM00839">
    <property type="entry name" value="ELFV_dehydrog"/>
    <property type="match status" value="1"/>
</dbReference>
<dbReference type="InterPro" id="IPR046346">
    <property type="entry name" value="Aminoacid_DH-like_N_sf"/>
</dbReference>
<keyword evidence="12" id="KW-1185">Reference proteome</keyword>
<evidence type="ECO:0000259" key="10">
    <source>
        <dbReference type="SMART" id="SM00839"/>
    </source>
</evidence>
<feature type="site" description="Important for catalysis" evidence="8">
    <location>
        <position position="158"/>
    </location>
</feature>
<dbReference type="SUPFAM" id="SSF53223">
    <property type="entry name" value="Aminoacid dehydrogenase-like, N-terminal domain"/>
    <property type="match status" value="1"/>
</dbReference>
<keyword evidence="4 7" id="KW-0520">NAD</keyword>
<organism evidence="11 12">
    <name type="scientific">Oceanobacillus bengalensis</name>
    <dbReference type="NCBI Taxonomy" id="1435466"/>
    <lineage>
        <taxon>Bacteria</taxon>
        <taxon>Bacillati</taxon>
        <taxon>Bacillota</taxon>
        <taxon>Bacilli</taxon>
        <taxon>Bacillales</taxon>
        <taxon>Bacillaceae</taxon>
        <taxon>Oceanobacillus</taxon>
    </lineage>
</organism>
<dbReference type="InterPro" id="IPR014362">
    <property type="entry name" value="Glu_DH"/>
</dbReference>
<dbReference type="Proteomes" id="UP000281813">
    <property type="component" value="Unassembled WGS sequence"/>
</dbReference>
<gene>
    <name evidence="11" type="ORF">D8M05_08470</name>
</gene>
<dbReference type="Pfam" id="PF02812">
    <property type="entry name" value="ELFV_dehydrog_N"/>
    <property type="match status" value="1"/>
</dbReference>
<dbReference type="AlphaFoldDB" id="A0A494Z109"/>
<dbReference type="RefSeq" id="WP_121130626.1">
    <property type="nucleotide sequence ID" value="NZ_JBHUFK010000026.1"/>
</dbReference>
<evidence type="ECO:0000256" key="5">
    <source>
        <dbReference type="PIRNR" id="PIRNR000185"/>
    </source>
</evidence>
<sequence length="426" mass="46820">MVAEKAADSTKTNQENMDVLASTRTVIKTALEKLGYPEEVFELLKDPLRMMTVRIPVRMDDGSVKVFTGYRAQHNDAVGPTKGGIRFHPQVTENEIKALSIWMSLKAGIVDLPYGGAKGGIICDPREMSFRELEGLSRGYVRAISQIVGPTKDIPAPDVFTNSQIMAWMMDEYSRIDEFNSPGFITGKPIVLGGSHGRETATAKGVTIVLNEAAKKKGIAVEGARVIVQGFGNAGSYLSKFLHDAGAKVVGISDAYGALYDPEGLDIDYLLDRRDSFGTVTKLFNNTISNKELLEQECDIIVPAAVENQITNENAHKIKASIVVEAANGPTTMEATKILTKRDILLVPDVLASAGGVTVSYFEWVQNNQGYYWTEEEINQKLNAIMVKSFNTIYNTAETRRVDMRLAAYMVGARKMAEASRFRGWV</sequence>
<evidence type="ECO:0000256" key="2">
    <source>
        <dbReference type="ARBA" id="ARBA00012896"/>
    </source>
</evidence>
<comment type="similarity">
    <text evidence="1 5 9">Belongs to the Glu/Leu/Phe/Val dehydrogenases family.</text>
</comment>
<dbReference type="Pfam" id="PF00208">
    <property type="entry name" value="ELFV_dehydrog"/>
    <property type="match status" value="1"/>
</dbReference>
<reference evidence="11 12" key="1">
    <citation type="journal article" date="2015" name="Antonie Van Leeuwenhoek">
        <title>Oceanobacillus bengalensis sp. nov., a bacterium isolated from seawater of the Bay of Bengal.</title>
        <authorList>
            <person name="Yongchang O."/>
            <person name="Xiang W."/>
            <person name="Wang G."/>
        </authorList>
    </citation>
    <scope>NUCLEOTIDE SEQUENCE [LARGE SCALE GENOMIC DNA]</scope>
    <source>
        <strain evidence="11 12">MCCC 1K00260</strain>
    </source>
</reference>
<dbReference type="SUPFAM" id="SSF51735">
    <property type="entry name" value="NAD(P)-binding Rossmann-fold domains"/>
    <property type="match status" value="1"/>
</dbReference>
<dbReference type="PANTHER" id="PTHR11606:SF13">
    <property type="entry name" value="GLUTAMATE DEHYDROGENASE 1, MITOCHONDRIAL"/>
    <property type="match status" value="1"/>
</dbReference>
<dbReference type="EMBL" id="RBZO01000010">
    <property type="protein sequence ID" value="RKQ16123.1"/>
    <property type="molecule type" value="Genomic_DNA"/>
</dbReference>
<evidence type="ECO:0000256" key="9">
    <source>
        <dbReference type="RuleBase" id="RU004417"/>
    </source>
</evidence>
<evidence type="ECO:0000256" key="6">
    <source>
        <dbReference type="PIRSR" id="PIRSR000185-1"/>
    </source>
</evidence>
<feature type="binding site" evidence="7">
    <location>
        <position position="360"/>
    </location>
    <ligand>
        <name>substrate</name>
    </ligand>
</feature>
<feature type="domain" description="Glutamate/phenylalanine/leucine/valine/L-tryptophan dehydrogenase C-terminal" evidence="10">
    <location>
        <begin position="195"/>
        <end position="424"/>
    </location>
</feature>
<dbReference type="GO" id="GO:0006538">
    <property type="term" value="P:L-glutamate catabolic process"/>
    <property type="evidence" value="ECO:0007669"/>
    <property type="project" value="TreeGrafter"/>
</dbReference>
<dbReference type="CDD" id="cd01076">
    <property type="entry name" value="NAD_bind_1_Glu_DH"/>
    <property type="match status" value="1"/>
</dbReference>
<dbReference type="OrthoDB" id="9803297at2"/>
<evidence type="ECO:0000313" key="11">
    <source>
        <dbReference type="EMBL" id="RKQ16123.1"/>
    </source>
</evidence>
<dbReference type="PROSITE" id="PS00074">
    <property type="entry name" value="GLFV_DEHYDROGENASE"/>
    <property type="match status" value="1"/>
</dbReference>
<dbReference type="FunFam" id="3.40.50.720:FF:000212">
    <property type="entry name" value="Glutamate dehydrogenase"/>
    <property type="match status" value="1"/>
</dbReference>
<proteinExistence type="inferred from homology"/>
<dbReference type="Gene3D" id="1.10.8.1210">
    <property type="match status" value="2"/>
</dbReference>
<comment type="caution">
    <text evidence="11">The sequence shown here is derived from an EMBL/GenBank/DDBJ whole genome shotgun (WGS) entry which is preliminary data.</text>
</comment>
<keyword evidence="7" id="KW-0547">Nucleotide-binding</keyword>
<dbReference type="InterPro" id="IPR006097">
    <property type="entry name" value="Glu/Leu/Phe/Val/Trp_DH_dimer"/>
</dbReference>
<evidence type="ECO:0000313" key="12">
    <source>
        <dbReference type="Proteomes" id="UP000281813"/>
    </source>
</evidence>
<evidence type="ECO:0000256" key="3">
    <source>
        <dbReference type="ARBA" id="ARBA00023002"/>
    </source>
</evidence>
<feature type="binding site" evidence="7">
    <location>
        <position position="202"/>
    </location>
    <ligand>
        <name>NAD(+)</name>
        <dbReference type="ChEBI" id="CHEBI:57540"/>
    </ligand>
</feature>
<feature type="binding site" evidence="7">
    <location>
        <position position="82"/>
    </location>
    <ligand>
        <name>substrate</name>
    </ligand>
</feature>
<evidence type="ECO:0000256" key="7">
    <source>
        <dbReference type="PIRSR" id="PIRSR000185-2"/>
    </source>
</evidence>
<dbReference type="PRINTS" id="PR00082">
    <property type="entry name" value="GLFDHDRGNASE"/>
</dbReference>
<dbReference type="InterPro" id="IPR006095">
    <property type="entry name" value="Glu/Leu/Phe/Val/Trp_DH"/>
</dbReference>
<dbReference type="GO" id="GO:0000166">
    <property type="term" value="F:nucleotide binding"/>
    <property type="evidence" value="ECO:0007669"/>
    <property type="project" value="UniProtKB-KW"/>
</dbReference>
<accession>A0A494Z109</accession>
<dbReference type="InterPro" id="IPR036291">
    <property type="entry name" value="NAD(P)-bd_dom_sf"/>
</dbReference>
<name>A0A494Z109_9BACI</name>
<keyword evidence="3 5" id="KW-0560">Oxidoreductase</keyword>
<evidence type="ECO:0000256" key="1">
    <source>
        <dbReference type="ARBA" id="ARBA00006382"/>
    </source>
</evidence>
<dbReference type="FunFam" id="3.40.50.10860:FF:000008">
    <property type="entry name" value="Glutamate dehydrogenase"/>
    <property type="match status" value="1"/>
</dbReference>
<dbReference type="InterPro" id="IPR006096">
    <property type="entry name" value="Glu/Leu/Phe/Val/Trp_DH_C"/>
</dbReference>
<evidence type="ECO:0000256" key="4">
    <source>
        <dbReference type="ARBA" id="ARBA00023027"/>
    </source>
</evidence>
<evidence type="ECO:0000256" key="8">
    <source>
        <dbReference type="PIRSR" id="PIRSR000185-3"/>
    </source>
</evidence>
<dbReference type="InterPro" id="IPR033922">
    <property type="entry name" value="NAD_bind_Glu_DH"/>
</dbReference>
<dbReference type="InterPro" id="IPR033524">
    <property type="entry name" value="Glu/Leu/Phe/Val_DH_AS"/>
</dbReference>